<name>A0A2B4SNN9_STYPI</name>
<feature type="region of interest" description="Disordered" evidence="1">
    <location>
        <begin position="102"/>
        <end position="131"/>
    </location>
</feature>
<evidence type="ECO:0000313" key="2">
    <source>
        <dbReference type="EMBL" id="PFX30683.1"/>
    </source>
</evidence>
<reference evidence="3" key="1">
    <citation type="journal article" date="2017" name="bioRxiv">
        <title>Comparative analysis of the genomes of Stylophora pistillata and Acropora digitifera provides evidence for extensive differences between species of corals.</title>
        <authorList>
            <person name="Voolstra C.R."/>
            <person name="Li Y."/>
            <person name="Liew Y.J."/>
            <person name="Baumgarten S."/>
            <person name="Zoccola D."/>
            <person name="Flot J.-F."/>
            <person name="Tambutte S."/>
            <person name="Allemand D."/>
            <person name="Aranda M."/>
        </authorList>
    </citation>
    <scope>NUCLEOTIDE SEQUENCE [LARGE SCALE GENOMIC DNA]</scope>
</reference>
<comment type="caution">
    <text evidence="2">The sequence shown here is derived from an EMBL/GenBank/DDBJ whole genome shotgun (WGS) entry which is preliminary data.</text>
</comment>
<sequence length="160" mass="18575">MNYPSDEPDDSQNFHDEISSTLKDLEIFLCDLAEESLQLRFEKQRDDLLEKVIQLRKKVTEHKNSQMVTNGIKSPRPKRKSYPFAAVKDSMHTYAAHLHKLNVDGKPKHPGSPEIRRSVDKPKLRPRSMSCPEIRFTLSHAWKTSLPKVPENEELKELET</sequence>
<keyword evidence="3" id="KW-1185">Reference proteome</keyword>
<organism evidence="2 3">
    <name type="scientific">Stylophora pistillata</name>
    <name type="common">Smooth cauliflower coral</name>
    <dbReference type="NCBI Taxonomy" id="50429"/>
    <lineage>
        <taxon>Eukaryota</taxon>
        <taxon>Metazoa</taxon>
        <taxon>Cnidaria</taxon>
        <taxon>Anthozoa</taxon>
        <taxon>Hexacorallia</taxon>
        <taxon>Scleractinia</taxon>
        <taxon>Astrocoeniina</taxon>
        <taxon>Pocilloporidae</taxon>
        <taxon>Stylophora</taxon>
    </lineage>
</organism>
<accession>A0A2B4SNN9</accession>
<dbReference type="AlphaFoldDB" id="A0A2B4SNN9"/>
<evidence type="ECO:0000256" key="1">
    <source>
        <dbReference type="SAM" id="MobiDB-lite"/>
    </source>
</evidence>
<dbReference type="OrthoDB" id="5964492at2759"/>
<feature type="compositionally biased region" description="Basic and acidic residues" evidence="1">
    <location>
        <begin position="114"/>
        <end position="123"/>
    </location>
</feature>
<evidence type="ECO:0000313" key="3">
    <source>
        <dbReference type="Proteomes" id="UP000225706"/>
    </source>
</evidence>
<gene>
    <name evidence="2" type="ORF">AWC38_SpisGene4562</name>
</gene>
<dbReference type="EMBL" id="LSMT01000047">
    <property type="protein sequence ID" value="PFX30683.1"/>
    <property type="molecule type" value="Genomic_DNA"/>
</dbReference>
<proteinExistence type="predicted"/>
<dbReference type="Proteomes" id="UP000225706">
    <property type="component" value="Unassembled WGS sequence"/>
</dbReference>
<protein>
    <submittedName>
        <fullName evidence="2">Uncharacterized protein</fullName>
    </submittedName>
</protein>